<evidence type="ECO:0000256" key="1">
    <source>
        <dbReference type="SAM" id="MobiDB-lite"/>
    </source>
</evidence>
<reference evidence="2 3" key="1">
    <citation type="submission" date="2016-05" db="EMBL/GenBank/DDBJ databases">
        <title>Microbial solvent formation.</title>
        <authorList>
            <person name="Poehlein A."/>
            <person name="Montoya Solano J.D."/>
            <person name="Flitsch S."/>
            <person name="Krabben P."/>
            <person name="Duerre P."/>
            <person name="Daniel R."/>
        </authorList>
    </citation>
    <scope>NUCLEOTIDE SEQUENCE [LARGE SCALE GENOMIC DNA]</scope>
    <source>
        <strain evidence="2 3">DSM 53</strain>
    </source>
</reference>
<dbReference type="EMBL" id="LZZI01000021">
    <property type="protein sequence ID" value="OOM62580.1"/>
    <property type="molecule type" value="Genomic_DNA"/>
</dbReference>
<proteinExistence type="predicted"/>
<dbReference type="Proteomes" id="UP000190973">
    <property type="component" value="Unassembled WGS sequence"/>
</dbReference>
<organism evidence="2 3">
    <name type="scientific">Clostridium beijerinckii</name>
    <name type="common">Clostridium MP</name>
    <dbReference type="NCBI Taxonomy" id="1520"/>
    <lineage>
        <taxon>Bacteria</taxon>
        <taxon>Bacillati</taxon>
        <taxon>Bacillota</taxon>
        <taxon>Clostridia</taxon>
        <taxon>Eubacteriales</taxon>
        <taxon>Clostridiaceae</taxon>
        <taxon>Clostridium</taxon>
    </lineage>
</organism>
<dbReference type="AlphaFoldDB" id="A0A1S8SAK8"/>
<feature type="compositionally biased region" description="Polar residues" evidence="1">
    <location>
        <begin position="42"/>
        <end position="62"/>
    </location>
</feature>
<dbReference type="RefSeq" id="WP_077838298.1">
    <property type="nucleotide sequence ID" value="NZ_JABTAE010000001.1"/>
</dbReference>
<feature type="compositionally biased region" description="Basic and acidic residues" evidence="1">
    <location>
        <begin position="16"/>
        <end position="35"/>
    </location>
</feature>
<name>A0A1S8SAK8_CLOBE</name>
<evidence type="ECO:0000313" key="3">
    <source>
        <dbReference type="Proteomes" id="UP000190973"/>
    </source>
</evidence>
<comment type="caution">
    <text evidence="2">The sequence shown here is derived from an EMBL/GenBank/DDBJ whole genome shotgun (WGS) entry which is preliminary data.</text>
</comment>
<protein>
    <submittedName>
        <fullName evidence="2">Uncharacterized protein</fullName>
    </submittedName>
</protein>
<sequence>MSKERTPYSPTPGDYDVDKLSGTRPESSNRQEGRDNIAPTRSLDSLSTDGPNKNITSSTSSKPHPITGPVAMNHEDAFEYKNHNILRS</sequence>
<feature type="region of interest" description="Disordered" evidence="1">
    <location>
        <begin position="1"/>
        <end position="75"/>
    </location>
</feature>
<gene>
    <name evidence="2" type="ORF">CLBCK_16230</name>
</gene>
<evidence type="ECO:0000313" key="2">
    <source>
        <dbReference type="EMBL" id="OOM62580.1"/>
    </source>
</evidence>
<accession>A0A1S8SAK8</accession>